<dbReference type="InterPro" id="IPR036244">
    <property type="entry name" value="TipA-like_antibiotic-bd"/>
</dbReference>
<evidence type="ECO:0000259" key="2">
    <source>
        <dbReference type="PROSITE" id="PS50937"/>
    </source>
</evidence>
<dbReference type="Pfam" id="PF13411">
    <property type="entry name" value="MerR_1"/>
    <property type="match status" value="1"/>
</dbReference>
<evidence type="ECO:0000313" key="4">
    <source>
        <dbReference type="EMBL" id="CEJ07527.1"/>
    </source>
</evidence>
<protein>
    <submittedName>
        <fullName evidence="3">DNA-binding domain protein</fullName>
    </submittedName>
    <submittedName>
        <fullName evidence="4">Predicted transcriptional regulator</fullName>
    </submittedName>
</protein>
<evidence type="ECO:0000313" key="5">
    <source>
        <dbReference type="Proteomes" id="UP001071230"/>
    </source>
</evidence>
<accession>A0A8S0Y3N9</accession>
<dbReference type="AlphaFoldDB" id="A0A8S0Y3N9"/>
<dbReference type="SUPFAM" id="SSF89082">
    <property type="entry name" value="Antibiotic binding domain of TipA-like multidrug resistance regulators"/>
    <property type="match status" value="1"/>
</dbReference>
<dbReference type="InterPro" id="IPR009061">
    <property type="entry name" value="DNA-bd_dom_put_sf"/>
</dbReference>
<feature type="domain" description="HTH merR-type" evidence="2">
    <location>
        <begin position="1"/>
        <end position="71"/>
    </location>
</feature>
<evidence type="ECO:0000256" key="1">
    <source>
        <dbReference type="ARBA" id="ARBA00023125"/>
    </source>
</evidence>
<dbReference type="CDD" id="cd01106">
    <property type="entry name" value="HTH_TipAL-Mta"/>
    <property type="match status" value="1"/>
</dbReference>
<dbReference type="EMBL" id="CDGJ01000058">
    <property type="protein sequence ID" value="CEJ07527.1"/>
    <property type="molecule type" value="Genomic_DNA"/>
</dbReference>
<dbReference type="RefSeq" id="WP_240985656.1">
    <property type="nucleotide sequence ID" value="NZ_CDGJ01000058.1"/>
</dbReference>
<dbReference type="Proteomes" id="UP001071230">
    <property type="component" value="Unassembled WGS sequence"/>
</dbReference>
<dbReference type="Proteomes" id="UP000836597">
    <property type="component" value="Chromosome"/>
</dbReference>
<reference evidence="3" key="2">
    <citation type="submission" date="2020-01" db="EMBL/GenBank/DDBJ databases">
        <authorList>
            <person name="Hornung B."/>
        </authorList>
    </citation>
    <scope>NUCLEOTIDE SEQUENCE</scope>
    <source>
        <strain evidence="3">PacBioINE</strain>
    </source>
</reference>
<reference evidence="4" key="1">
    <citation type="submission" date="2014-11" db="EMBL/GenBank/DDBJ databases">
        <authorList>
            <person name="Hornung B.V."/>
        </authorList>
    </citation>
    <scope>NUCLEOTIDE SEQUENCE</scope>
    <source>
        <strain evidence="4">INE</strain>
    </source>
</reference>
<proteinExistence type="predicted"/>
<dbReference type="SUPFAM" id="SSF46955">
    <property type="entry name" value="Putative DNA-binding domain"/>
    <property type="match status" value="1"/>
</dbReference>
<keyword evidence="1 3" id="KW-0238">DNA-binding</keyword>
<dbReference type="SMART" id="SM00422">
    <property type="entry name" value="HTH_MERR"/>
    <property type="match status" value="1"/>
</dbReference>
<dbReference type="PANTHER" id="PTHR30204:SF90">
    <property type="entry name" value="HTH-TYPE TRANSCRIPTIONAL ACTIVATOR MTA"/>
    <property type="match status" value="1"/>
</dbReference>
<name>A0A8S0Y3N9_9FIRM</name>
<dbReference type="InterPro" id="IPR047057">
    <property type="entry name" value="MerR_fam"/>
</dbReference>
<dbReference type="EMBL" id="LR746496">
    <property type="protein sequence ID" value="CAA7602255.1"/>
    <property type="molecule type" value="Genomic_DNA"/>
</dbReference>
<sequence length="247" mass="28786">MEYTVKQVAEMTGVTVKTLHHYHKISLLAPCKVTEAGYRLYGKKELERLQQILFYRELDFSLADIKQALESESDRLECLGRQQELLYAQRQRADRLLVTIAKSIHSTMKGESMSTEELFEGFDKQGWEKALKPQQEYLKEKYNVDLTKKEIDPKKMNEQAAEAKRFMNSMRDFLRAKLPADDETVQKALTKHLQFLQEHGTQMDANAFLVSTRFFAQDDFHRNMLEDQQIGLSYYLLAVADKFASPQ</sequence>
<dbReference type="PANTHER" id="PTHR30204">
    <property type="entry name" value="REDOX-CYCLING DRUG-SENSING TRANSCRIPTIONAL ACTIVATOR SOXR"/>
    <property type="match status" value="1"/>
</dbReference>
<evidence type="ECO:0000313" key="3">
    <source>
        <dbReference type="EMBL" id="CAA7602255.1"/>
    </source>
</evidence>
<keyword evidence="5" id="KW-1185">Reference proteome</keyword>
<organism evidence="3">
    <name type="scientific">Acididesulfobacillus acetoxydans</name>
    <dbReference type="NCBI Taxonomy" id="1561005"/>
    <lineage>
        <taxon>Bacteria</taxon>
        <taxon>Bacillati</taxon>
        <taxon>Bacillota</taxon>
        <taxon>Clostridia</taxon>
        <taxon>Eubacteriales</taxon>
        <taxon>Peptococcaceae</taxon>
        <taxon>Acididesulfobacillus</taxon>
    </lineage>
</organism>
<dbReference type="GO" id="GO:0003677">
    <property type="term" value="F:DNA binding"/>
    <property type="evidence" value="ECO:0007669"/>
    <property type="project" value="UniProtKB-KW"/>
</dbReference>
<dbReference type="Gene3D" id="1.10.1660.10">
    <property type="match status" value="1"/>
</dbReference>
<dbReference type="KEGG" id="aacx:DEACI_2928"/>
<dbReference type="InterPro" id="IPR000551">
    <property type="entry name" value="MerR-type_HTH_dom"/>
</dbReference>
<dbReference type="PROSITE" id="PS50937">
    <property type="entry name" value="HTH_MERR_2"/>
    <property type="match status" value="1"/>
</dbReference>
<gene>
    <name evidence="4" type="ORF">DEACI_1993</name>
    <name evidence="3" type="ORF">DEACI_2928</name>
</gene>
<dbReference type="GO" id="GO:0003700">
    <property type="term" value="F:DNA-binding transcription factor activity"/>
    <property type="evidence" value="ECO:0007669"/>
    <property type="project" value="InterPro"/>
</dbReference>